<protein>
    <submittedName>
        <fullName evidence="1">Uncharacterized protein</fullName>
    </submittedName>
</protein>
<sequence length="130" mass="14370">MLPFMTWVDSTYLLDTFIALLVSFSGTNRTWRQNCLHIRLNSVLHGSIHIPCLLFEDSSPFKLLHSKLSHAAATVMKLYGQFPPTLSPTSSGIIMKPLCPPLCILRRPSTCHIFIRAPLGKIHTAANAGG</sequence>
<evidence type="ECO:0000313" key="2">
    <source>
        <dbReference type="Proteomes" id="UP000811246"/>
    </source>
</evidence>
<dbReference type="Proteomes" id="UP000811246">
    <property type="component" value="Chromosome 5"/>
</dbReference>
<reference evidence="1" key="1">
    <citation type="submission" date="2021-01" db="EMBL/GenBank/DDBJ databases">
        <authorList>
            <person name="Lovell J.T."/>
            <person name="Bentley N."/>
            <person name="Bhattarai G."/>
            <person name="Jenkins J.W."/>
            <person name="Sreedasyam A."/>
            <person name="Alarcon Y."/>
            <person name="Bock C."/>
            <person name="Boston L."/>
            <person name="Carlson J."/>
            <person name="Cervantes K."/>
            <person name="Clermont K."/>
            <person name="Krom N."/>
            <person name="Kubenka K."/>
            <person name="Mamidi S."/>
            <person name="Mattison C."/>
            <person name="Monteros M."/>
            <person name="Pisani C."/>
            <person name="Plott C."/>
            <person name="Rajasekar S."/>
            <person name="Rhein H.S."/>
            <person name="Rohla C."/>
            <person name="Song M."/>
            <person name="Hilaire R.S."/>
            <person name="Shu S."/>
            <person name="Wells L."/>
            <person name="Wang X."/>
            <person name="Webber J."/>
            <person name="Heerema R.J."/>
            <person name="Klein P."/>
            <person name="Conner P."/>
            <person name="Grauke L."/>
            <person name="Grimwood J."/>
            <person name="Schmutz J."/>
            <person name="Randall J.J."/>
        </authorList>
    </citation>
    <scope>NUCLEOTIDE SEQUENCE</scope>
    <source>
        <tissue evidence="1">Leaf</tissue>
    </source>
</reference>
<proteinExistence type="predicted"/>
<organism evidence="1 2">
    <name type="scientific">Carya illinoinensis</name>
    <name type="common">Pecan</name>
    <dbReference type="NCBI Taxonomy" id="32201"/>
    <lineage>
        <taxon>Eukaryota</taxon>
        <taxon>Viridiplantae</taxon>
        <taxon>Streptophyta</taxon>
        <taxon>Embryophyta</taxon>
        <taxon>Tracheophyta</taxon>
        <taxon>Spermatophyta</taxon>
        <taxon>Magnoliopsida</taxon>
        <taxon>eudicotyledons</taxon>
        <taxon>Gunneridae</taxon>
        <taxon>Pentapetalae</taxon>
        <taxon>rosids</taxon>
        <taxon>fabids</taxon>
        <taxon>Fagales</taxon>
        <taxon>Juglandaceae</taxon>
        <taxon>Carya</taxon>
    </lineage>
</organism>
<dbReference type="AlphaFoldDB" id="A0A922F177"/>
<comment type="caution">
    <text evidence="1">The sequence shown here is derived from an EMBL/GenBank/DDBJ whole genome shotgun (WGS) entry which is preliminary data.</text>
</comment>
<dbReference type="EMBL" id="CM031829">
    <property type="protein sequence ID" value="KAG6713429.1"/>
    <property type="molecule type" value="Genomic_DNA"/>
</dbReference>
<evidence type="ECO:0000313" key="1">
    <source>
        <dbReference type="EMBL" id="KAG6713429.1"/>
    </source>
</evidence>
<gene>
    <name evidence="1" type="ORF">I3842_05G152200</name>
</gene>
<name>A0A922F177_CARIL</name>
<accession>A0A922F177</accession>